<dbReference type="Proteomes" id="UP000178796">
    <property type="component" value="Unassembled WGS sequence"/>
</dbReference>
<dbReference type="CDD" id="cd23763">
    <property type="entry name" value="ASKHA_ATPase_ROK"/>
    <property type="match status" value="1"/>
</dbReference>
<evidence type="ECO:0000313" key="2">
    <source>
        <dbReference type="EMBL" id="OGY99900.1"/>
    </source>
</evidence>
<proteinExistence type="inferred from homology"/>
<reference evidence="2 3" key="1">
    <citation type="journal article" date="2016" name="Nat. Commun.">
        <title>Thousands of microbial genomes shed light on interconnected biogeochemical processes in an aquifer system.</title>
        <authorList>
            <person name="Anantharaman K."/>
            <person name="Brown C.T."/>
            <person name="Hug L.A."/>
            <person name="Sharon I."/>
            <person name="Castelle C.J."/>
            <person name="Probst A.J."/>
            <person name="Thomas B.C."/>
            <person name="Singh A."/>
            <person name="Wilkins M.J."/>
            <person name="Karaoz U."/>
            <person name="Brodie E.L."/>
            <person name="Williams K.H."/>
            <person name="Hubbard S.S."/>
            <person name="Banfield J.F."/>
        </authorList>
    </citation>
    <scope>NUCLEOTIDE SEQUENCE [LARGE SCALE GENOMIC DNA]</scope>
</reference>
<evidence type="ECO:0000256" key="1">
    <source>
        <dbReference type="ARBA" id="ARBA00006479"/>
    </source>
</evidence>
<sequence length="236" mass="25908">MPGNCIGIDIGGTKILGVLWAHGRITRKKEDRTRNDRGKLAQQLRELVRSLEGRRPVARVGIGAAGVVHGTKLVASPNIPAVKNFDFQQLWPSRNLRVDNDARCFARGEVVFGAGKGAKKVFALTIGTGIGRAFAHGGKVATIQRLEYPEAWEKAYQRVRDSKRSAILAEFLAEKLVPLLSRFDPDVLIIGGGLGIKKNFYDRLEKELKNRGVKGEIRRSKLKSAAALGATLLFRS</sequence>
<evidence type="ECO:0008006" key="4">
    <source>
        <dbReference type="Google" id="ProtNLM"/>
    </source>
</evidence>
<comment type="similarity">
    <text evidence="1">Belongs to the ROK (NagC/XylR) family.</text>
</comment>
<evidence type="ECO:0000313" key="3">
    <source>
        <dbReference type="Proteomes" id="UP000178796"/>
    </source>
</evidence>
<dbReference type="EMBL" id="MHKY01000007">
    <property type="protein sequence ID" value="OGY99900.1"/>
    <property type="molecule type" value="Genomic_DNA"/>
</dbReference>
<dbReference type="AlphaFoldDB" id="A0A1G2CGX6"/>
<protein>
    <recommendedName>
        <fullName evidence="4">ROK family protein</fullName>
    </recommendedName>
</protein>
<dbReference type="PANTHER" id="PTHR18964">
    <property type="entry name" value="ROK (REPRESSOR, ORF, KINASE) FAMILY"/>
    <property type="match status" value="1"/>
</dbReference>
<gene>
    <name evidence="2" type="ORF">A3E09_02575</name>
</gene>
<dbReference type="Pfam" id="PF00480">
    <property type="entry name" value="ROK"/>
    <property type="match status" value="1"/>
</dbReference>
<organism evidence="2 3">
    <name type="scientific">Candidatus Liptonbacteria bacterium RIFCSPHIGHO2_12_FULL_60_13</name>
    <dbReference type="NCBI Taxonomy" id="1798648"/>
    <lineage>
        <taxon>Bacteria</taxon>
        <taxon>Candidatus Liptoniibacteriota</taxon>
    </lineage>
</organism>
<dbReference type="Gene3D" id="3.30.420.40">
    <property type="match status" value="3"/>
</dbReference>
<accession>A0A1G2CGX6</accession>
<dbReference type="InterPro" id="IPR000600">
    <property type="entry name" value="ROK"/>
</dbReference>
<dbReference type="SUPFAM" id="SSF53067">
    <property type="entry name" value="Actin-like ATPase domain"/>
    <property type="match status" value="1"/>
</dbReference>
<name>A0A1G2CGX6_9BACT</name>
<comment type="caution">
    <text evidence="2">The sequence shown here is derived from an EMBL/GenBank/DDBJ whole genome shotgun (WGS) entry which is preliminary data.</text>
</comment>
<dbReference type="InterPro" id="IPR043129">
    <property type="entry name" value="ATPase_NBD"/>
</dbReference>
<dbReference type="PANTHER" id="PTHR18964:SF149">
    <property type="entry name" value="BIFUNCTIONAL UDP-N-ACETYLGLUCOSAMINE 2-EPIMERASE_N-ACETYLMANNOSAMINE KINASE"/>
    <property type="match status" value="1"/>
</dbReference>